<organism evidence="7 8">
    <name type="scientific">Rheinheimera riviphila</name>
    <dbReference type="NCBI Taxonomy" id="1834037"/>
    <lineage>
        <taxon>Bacteria</taxon>
        <taxon>Pseudomonadati</taxon>
        <taxon>Pseudomonadota</taxon>
        <taxon>Gammaproteobacteria</taxon>
        <taxon>Chromatiales</taxon>
        <taxon>Chromatiaceae</taxon>
        <taxon>Rheinheimera</taxon>
    </lineage>
</organism>
<dbReference type="OrthoDB" id="9799980at2"/>
<evidence type="ECO:0000256" key="1">
    <source>
        <dbReference type="ARBA" id="ARBA00006534"/>
    </source>
</evidence>
<accession>A0A437R5K4</accession>
<dbReference type="RefSeq" id="WP_127697392.1">
    <property type="nucleotide sequence ID" value="NZ_SACS01000001.1"/>
</dbReference>
<keyword evidence="3" id="KW-0378">Hydrolase</keyword>
<keyword evidence="2" id="KW-0645">Protease</keyword>
<dbReference type="Pfam" id="PF04151">
    <property type="entry name" value="PPC"/>
    <property type="match status" value="1"/>
</dbReference>
<dbReference type="Proteomes" id="UP000283077">
    <property type="component" value="Unassembled WGS sequence"/>
</dbReference>
<sequence>MKAHVLLGAVALLLSSNAQACLLQESESNNAEATADSGLCSNQQVAGAIGNSSDVDWYSFDSTSTGNISVQLSHGSNADFDFYLYRSSGSYILSGQSSSNPETATYNAAAAGKHFVKVSRYSGTGSYQLTVTFQGATGGTEPPPTTSCTYGSRPAKPSGLTTYLTGASADNCPALTAGQGSLLLMGGGADVDAAFSLRVSPQMKGGNVVVLRTSGTNAYNSYLQGLTNAASVETLIIDTVTKANSAYVEWAIKAAEAVFIAGGDQSAYLNAWQGTKVATALEHVYSKGGVVGGTSAGNHVLGKFVYDPDGVAGAVSSEVVTNYCHNTINISTNFLNFPLLANTITDTHFRQRDRMGRSAVFQAKLYGTAGASARVIAVSEATSLFVTANGVGVVDGASEVYVLRADAQTQYTQIVCGQPVRITDLLRYKLMPGDSYNLSTNSTSIAPTRLSIDGRSTSFYIPASPY</sequence>
<protein>
    <submittedName>
        <fullName evidence="7">Cyanophycinase</fullName>
    </submittedName>
</protein>
<evidence type="ECO:0000313" key="7">
    <source>
        <dbReference type="EMBL" id="RVU42015.1"/>
    </source>
</evidence>
<dbReference type="PANTHER" id="PTHR36175">
    <property type="entry name" value="CYANOPHYCINASE"/>
    <property type="match status" value="1"/>
</dbReference>
<dbReference type="CDD" id="cd03145">
    <property type="entry name" value="GAT1_cyanophycinase"/>
    <property type="match status" value="1"/>
</dbReference>
<dbReference type="GO" id="GO:0008236">
    <property type="term" value="F:serine-type peptidase activity"/>
    <property type="evidence" value="ECO:0007669"/>
    <property type="project" value="UniProtKB-KW"/>
</dbReference>
<dbReference type="GO" id="GO:0006508">
    <property type="term" value="P:proteolysis"/>
    <property type="evidence" value="ECO:0007669"/>
    <property type="project" value="UniProtKB-KW"/>
</dbReference>
<dbReference type="Pfam" id="PF03575">
    <property type="entry name" value="Peptidase_S51"/>
    <property type="match status" value="1"/>
</dbReference>
<dbReference type="AlphaFoldDB" id="A0A437R5K4"/>
<comment type="caution">
    <text evidence="7">The sequence shown here is derived from an EMBL/GenBank/DDBJ whole genome shotgun (WGS) entry which is preliminary data.</text>
</comment>
<dbReference type="PANTHER" id="PTHR36175:SF1">
    <property type="entry name" value="CYANOPHYCINASE"/>
    <property type="match status" value="1"/>
</dbReference>
<reference evidence="7 8" key="1">
    <citation type="submission" date="2019-01" db="EMBL/GenBank/DDBJ databases">
        <authorList>
            <person name="Chen W.-M."/>
        </authorList>
    </citation>
    <scope>NUCLEOTIDE SEQUENCE [LARGE SCALE GENOMIC DNA]</scope>
    <source>
        <strain evidence="7 8">KYPC3</strain>
    </source>
</reference>
<evidence type="ECO:0000313" key="8">
    <source>
        <dbReference type="Proteomes" id="UP000283077"/>
    </source>
</evidence>
<dbReference type="SUPFAM" id="SSF89260">
    <property type="entry name" value="Collagen-binding domain"/>
    <property type="match status" value="1"/>
</dbReference>
<evidence type="ECO:0000256" key="3">
    <source>
        <dbReference type="ARBA" id="ARBA00022801"/>
    </source>
</evidence>
<keyword evidence="8" id="KW-1185">Reference proteome</keyword>
<dbReference type="InterPro" id="IPR005320">
    <property type="entry name" value="Peptidase_S51"/>
</dbReference>
<feature type="signal peptide" evidence="5">
    <location>
        <begin position="1"/>
        <end position="20"/>
    </location>
</feature>
<dbReference type="EMBL" id="SACS01000001">
    <property type="protein sequence ID" value="RVU42015.1"/>
    <property type="molecule type" value="Genomic_DNA"/>
</dbReference>
<keyword evidence="5" id="KW-0732">Signal</keyword>
<dbReference type="Gene3D" id="3.40.50.880">
    <property type="match status" value="1"/>
</dbReference>
<evidence type="ECO:0000256" key="2">
    <source>
        <dbReference type="ARBA" id="ARBA00022670"/>
    </source>
</evidence>
<evidence type="ECO:0000256" key="4">
    <source>
        <dbReference type="ARBA" id="ARBA00022825"/>
    </source>
</evidence>
<feature type="chain" id="PRO_5019358351" evidence="5">
    <location>
        <begin position="21"/>
        <end position="466"/>
    </location>
</feature>
<feature type="domain" description="Peptidase C-terminal archaeal/bacterial" evidence="6">
    <location>
        <begin position="54"/>
        <end position="119"/>
    </location>
</feature>
<evidence type="ECO:0000259" key="6">
    <source>
        <dbReference type="Pfam" id="PF04151"/>
    </source>
</evidence>
<dbReference type="InterPro" id="IPR007280">
    <property type="entry name" value="Peptidase_C_arc/bac"/>
</dbReference>
<dbReference type="Gene3D" id="2.60.120.380">
    <property type="match status" value="1"/>
</dbReference>
<dbReference type="InterPro" id="IPR029062">
    <property type="entry name" value="Class_I_gatase-like"/>
</dbReference>
<keyword evidence="4" id="KW-0720">Serine protease</keyword>
<name>A0A437R5K4_9GAMM</name>
<comment type="similarity">
    <text evidence="1">Belongs to the peptidase S51 family.</text>
</comment>
<dbReference type="SUPFAM" id="SSF52317">
    <property type="entry name" value="Class I glutamine amidotransferase-like"/>
    <property type="match status" value="1"/>
</dbReference>
<proteinExistence type="inferred from homology"/>
<gene>
    <name evidence="7" type="ORF">EOE67_02180</name>
</gene>
<evidence type="ECO:0000256" key="5">
    <source>
        <dbReference type="SAM" id="SignalP"/>
    </source>
</evidence>